<dbReference type="PANTHER" id="PTHR43591">
    <property type="entry name" value="METHYLTRANSFERASE"/>
    <property type="match status" value="1"/>
</dbReference>
<dbReference type="GeneID" id="27728537"/>
<keyword evidence="4" id="KW-1185">Reference proteome</keyword>
<evidence type="ECO:0000256" key="1">
    <source>
        <dbReference type="ARBA" id="ARBA00038158"/>
    </source>
</evidence>
<comment type="caution">
    <text evidence="3">The sequence shown here is derived from an EMBL/GenBank/DDBJ whole genome shotgun (WGS) entry which is preliminary data.</text>
</comment>
<dbReference type="Gene3D" id="3.40.50.150">
    <property type="entry name" value="Vaccinia Virus protein VP39"/>
    <property type="match status" value="1"/>
</dbReference>
<accession>A0A084FWV1</accession>
<protein>
    <recommendedName>
        <fullName evidence="5">S-adenosyl-L-methionine-dependent methyltransferase</fullName>
    </recommendedName>
</protein>
<dbReference type="OMA" id="ANDACEV"/>
<dbReference type="Proteomes" id="UP000028545">
    <property type="component" value="Unassembled WGS sequence"/>
</dbReference>
<dbReference type="GO" id="GO:0008168">
    <property type="term" value="F:methyltransferase activity"/>
    <property type="evidence" value="ECO:0007669"/>
    <property type="project" value="TreeGrafter"/>
</dbReference>
<dbReference type="RefSeq" id="XP_016639362.1">
    <property type="nucleotide sequence ID" value="XM_016790852.1"/>
</dbReference>
<sequence>MTDAQPPKSPKAGKTPSPQPPSSPISPRLGNIDAPIEADTADADSVYASSVVTDTTSLRSSILAYKWEHGRRYHAYQDGAYWGPNDEKQQEAEDLSHEMFKIILNGLTLAPISDDVQNVLDVGCGTGAWAIEFADAHPSSQVIGVDLSPIQPSFVPPNCKFEVDDVIKDFTYPDNYFDYIHIRSMTGCIPDWVQFHRKALKHLKPGGWTEHIENSGVVRSDDGTLGPAMAQWWGIFDKIGKATGKTFGIAETLPDVLKEAGYTNIVERRIKIPIGTWPKNPDLKHWGAWNRQFILQGVEGFSIRGLTDCLGWTYEEAQLYLVSLRKELTDPKIHAYLELAFYAGQKPEAAEESTAA</sequence>
<evidence type="ECO:0000313" key="4">
    <source>
        <dbReference type="Proteomes" id="UP000028545"/>
    </source>
</evidence>
<dbReference type="OrthoDB" id="184880at2759"/>
<dbReference type="KEGG" id="sapo:SAPIO_CDS9465"/>
<dbReference type="EMBL" id="JOWA01000143">
    <property type="protein sequence ID" value="KEZ39563.1"/>
    <property type="molecule type" value="Genomic_DNA"/>
</dbReference>
<evidence type="ECO:0008006" key="5">
    <source>
        <dbReference type="Google" id="ProtNLM"/>
    </source>
</evidence>
<dbReference type="Pfam" id="PF13489">
    <property type="entry name" value="Methyltransf_23"/>
    <property type="match status" value="1"/>
</dbReference>
<dbReference type="PANTHER" id="PTHR43591:SF10">
    <property type="entry name" value="ABC TRANSMEMBRANE TYPE-1 DOMAIN-CONTAINING PROTEIN-RELATED"/>
    <property type="match status" value="1"/>
</dbReference>
<name>A0A084FWV1_PSEDA</name>
<dbReference type="InterPro" id="IPR029063">
    <property type="entry name" value="SAM-dependent_MTases_sf"/>
</dbReference>
<evidence type="ECO:0000256" key="2">
    <source>
        <dbReference type="SAM" id="MobiDB-lite"/>
    </source>
</evidence>
<gene>
    <name evidence="3" type="ORF">SAPIO_CDS9465</name>
</gene>
<evidence type="ECO:0000313" key="3">
    <source>
        <dbReference type="EMBL" id="KEZ39563.1"/>
    </source>
</evidence>
<dbReference type="VEuPathDB" id="FungiDB:SAPIO_CDS9465"/>
<comment type="similarity">
    <text evidence="1">Belongs to the methyltransferase superfamily. LaeA methyltransferase family.</text>
</comment>
<organism evidence="3 4">
    <name type="scientific">Pseudallescheria apiosperma</name>
    <name type="common">Scedosporium apiospermum</name>
    <dbReference type="NCBI Taxonomy" id="563466"/>
    <lineage>
        <taxon>Eukaryota</taxon>
        <taxon>Fungi</taxon>
        <taxon>Dikarya</taxon>
        <taxon>Ascomycota</taxon>
        <taxon>Pezizomycotina</taxon>
        <taxon>Sordariomycetes</taxon>
        <taxon>Hypocreomycetidae</taxon>
        <taxon>Microascales</taxon>
        <taxon>Microascaceae</taxon>
        <taxon>Scedosporium</taxon>
    </lineage>
</organism>
<reference evidence="3 4" key="1">
    <citation type="journal article" date="2014" name="Genome Announc.">
        <title>Draft genome sequence of the pathogenic fungus Scedosporium apiospermum.</title>
        <authorList>
            <person name="Vandeputte P."/>
            <person name="Ghamrawi S."/>
            <person name="Rechenmann M."/>
            <person name="Iltis A."/>
            <person name="Giraud S."/>
            <person name="Fleury M."/>
            <person name="Thornton C."/>
            <person name="Delhaes L."/>
            <person name="Meyer W."/>
            <person name="Papon N."/>
            <person name="Bouchara J.P."/>
        </authorList>
    </citation>
    <scope>NUCLEOTIDE SEQUENCE [LARGE SCALE GENOMIC DNA]</scope>
    <source>
        <strain evidence="3 4">IHEM 14462</strain>
    </source>
</reference>
<dbReference type="AlphaFoldDB" id="A0A084FWV1"/>
<proteinExistence type="inferred from homology"/>
<feature type="region of interest" description="Disordered" evidence="2">
    <location>
        <begin position="1"/>
        <end position="34"/>
    </location>
</feature>
<dbReference type="SUPFAM" id="SSF53335">
    <property type="entry name" value="S-adenosyl-L-methionine-dependent methyltransferases"/>
    <property type="match status" value="1"/>
</dbReference>
<dbReference type="CDD" id="cd02440">
    <property type="entry name" value="AdoMet_MTases"/>
    <property type="match status" value="1"/>
</dbReference>
<dbReference type="HOGENOM" id="CLU_010595_0_2_1"/>